<comment type="caution">
    <text evidence="2">The sequence shown here is derived from an EMBL/GenBank/DDBJ whole genome shotgun (WGS) entry which is preliminary data.</text>
</comment>
<feature type="compositionally biased region" description="Low complexity" evidence="1">
    <location>
        <begin position="1096"/>
        <end position="1107"/>
    </location>
</feature>
<dbReference type="SUPFAM" id="SSF51695">
    <property type="entry name" value="PLC-like phosphodiesterases"/>
    <property type="match status" value="1"/>
</dbReference>
<reference evidence="2 3" key="1">
    <citation type="submission" date="2018-08" db="EMBL/GenBank/DDBJ databases">
        <title>Draft genome sequences of two Aspergillus turcosus clinical strains isolated from bronchoalveolar lavage fluid: one azole-susceptible and the other azole-resistant.</title>
        <authorList>
            <person name="Parent-Michaud M."/>
            <person name="Dufresne P.J."/>
            <person name="Fournier E."/>
            <person name="Martineau C."/>
            <person name="Moreira S."/>
            <person name="Perkins V."/>
            <person name="De Repentigny L."/>
            <person name="Dufresne S.F."/>
        </authorList>
    </citation>
    <scope>NUCLEOTIDE SEQUENCE [LARGE SCALE GENOMIC DNA]</scope>
    <source>
        <strain evidence="2">HMR AF 1038</strain>
    </source>
</reference>
<dbReference type="Gene3D" id="3.20.20.190">
    <property type="entry name" value="Phosphatidylinositol (PI) phosphodiesterase"/>
    <property type="match status" value="1"/>
</dbReference>
<dbReference type="GO" id="GO:0006629">
    <property type="term" value="P:lipid metabolic process"/>
    <property type="evidence" value="ECO:0007669"/>
    <property type="project" value="InterPro"/>
</dbReference>
<protein>
    <recommendedName>
        <fullName evidence="4">Phosphatidylinositol-specific phospholipase C X domain-containing protein</fullName>
    </recommendedName>
</protein>
<dbReference type="AlphaFoldDB" id="A0A3R7ILC5"/>
<name>A0A3R7ILC5_9EURO</name>
<dbReference type="STRING" id="1245748.A0A3R7ILC5"/>
<organism evidence="2 3">
    <name type="scientific">Aspergillus turcosus</name>
    <dbReference type="NCBI Taxonomy" id="1245748"/>
    <lineage>
        <taxon>Eukaryota</taxon>
        <taxon>Fungi</taxon>
        <taxon>Dikarya</taxon>
        <taxon>Ascomycota</taxon>
        <taxon>Pezizomycotina</taxon>
        <taxon>Eurotiomycetes</taxon>
        <taxon>Eurotiomycetidae</taxon>
        <taxon>Eurotiales</taxon>
        <taxon>Aspergillaceae</taxon>
        <taxon>Aspergillus</taxon>
        <taxon>Aspergillus subgen. Fumigati</taxon>
    </lineage>
</organism>
<dbReference type="InterPro" id="IPR051057">
    <property type="entry name" value="PI-PLC_domain"/>
</dbReference>
<sequence>MRPALLRLLKRPSAVSVLDSLISKSIGIEQLETKYKCLRCSSRKAHQNAGVRRCEVKQPSSNETPTRSNQSSTSRPFSFRVYDIQSPQDISQDRAVPQDNALRSSVAGKEPSLRFDLQPDRLDFESDIGHTQDFGTRLVDDPAYRQNLDLWEQLLRYRQRHYGDRGTLDIWVALTDRVDGVDLPVVGEQADFFWHSFVDLGLKREAILGEVFAYALGLWKRIGRRWEKFYEVVVGGYLERGMTQHAIRWHKKLQHPHLSCPNDIMRVFEPALTMSNESTKIVLPTTATRRSASPGISAFKNICRLTDGHQIYGSAISQLLQLGRVEDAFSLHSFLVERHDHPQTYEEIQPLLQCAKELNLRKVYEKLEAYSKNRFPDRVASADESGAAEEDDTRESSGKVWLQEKPFKDELGARLFATKALAFETTVAGLKMFGVQAIGPQSLREMAVRAQGSQDLVARLRELHKAGISIGDSVFARLIRKLASENRDILLSDLLHSDQHPDVLEDVAMQESLLISYYIARDWRPYNMTLAILGEIFDDASKLSDIHFRKFIASGEWASASKVVDEMTLSGQKLAQESVDFMVKHALTPRRPGVGPVQGTDLSSSKEVSFVFRVLQRVVPMGTSVSPDLWIEMLKRLGMTNHWDDLRRCCLWLARQYSAAPKPSDAASLIISSTDLSRREAGGVARDDGDRMLRAVFSKNMQAAIVAWGFKMRVSPNPDHEGYSALGHENLVPWVRGLVLLRELEHNGIHLWRSWIRRACRHRLAVLFGHSRQSSRHINRLGVLALLPLTSATALLPRETACNNSPNLCSKSYGEITQLGAHDSPFVRDASTGYSTAANQYYNTTLQLDAGVRMVTAQVHSQGSEWHLCHSSCELLDAGKLSTWLIEIKSWLDSNPNDVVTVLLVNSDNASASQLNSEFETAGIVDYAYKPSSSSAPSSWPTLQTLINNGTRLMVFVASLNSNTVAPYLMDEFTYIWENPYDVTSPSNFSCNPDRPTSVKNDLSAALSSNRLPLMNHFLYATAFLNIEYPNSTYVSTTNAPSGGVGNLGDAATKCQSAYGRQPAFILVDFFSKGPAIDTVDKLNNVTSPVGRTDLTTSSSTTTTTQTSSASTYSNVFKGLVDLVQQAKSGVNPSMSDWVWVGGDWGSLLGGGITL</sequence>
<feature type="compositionally biased region" description="Polar residues" evidence="1">
    <location>
        <begin position="58"/>
        <end position="76"/>
    </location>
</feature>
<dbReference type="OrthoDB" id="5366531at2759"/>
<evidence type="ECO:0000313" key="2">
    <source>
        <dbReference type="EMBL" id="RLL98766.1"/>
    </source>
</evidence>
<dbReference type="Proteomes" id="UP000215289">
    <property type="component" value="Unassembled WGS sequence"/>
</dbReference>
<dbReference type="Pfam" id="PF26146">
    <property type="entry name" value="PI-PLC_X"/>
    <property type="match status" value="1"/>
</dbReference>
<dbReference type="PANTHER" id="PTHR13593">
    <property type="match status" value="1"/>
</dbReference>
<dbReference type="PANTHER" id="PTHR13593:SF80">
    <property type="entry name" value="PLC-LIKE PHOSPHODIESTERASE"/>
    <property type="match status" value="1"/>
</dbReference>
<feature type="region of interest" description="Disordered" evidence="1">
    <location>
        <begin position="1088"/>
        <end position="1107"/>
    </location>
</feature>
<dbReference type="GO" id="GO:0008081">
    <property type="term" value="F:phosphoric diester hydrolase activity"/>
    <property type="evidence" value="ECO:0007669"/>
    <property type="project" value="InterPro"/>
</dbReference>
<evidence type="ECO:0008006" key="4">
    <source>
        <dbReference type="Google" id="ProtNLM"/>
    </source>
</evidence>
<feature type="region of interest" description="Disordered" evidence="1">
    <location>
        <begin position="380"/>
        <end position="399"/>
    </location>
</feature>
<proteinExistence type="predicted"/>
<feature type="region of interest" description="Disordered" evidence="1">
    <location>
        <begin position="49"/>
        <end position="77"/>
    </location>
</feature>
<gene>
    <name evidence="2" type="ORF">CFD26_103604</name>
</gene>
<accession>A0A3R7ILC5</accession>
<keyword evidence="3" id="KW-1185">Reference proteome</keyword>
<evidence type="ECO:0000313" key="3">
    <source>
        <dbReference type="Proteomes" id="UP000215289"/>
    </source>
</evidence>
<evidence type="ECO:0000256" key="1">
    <source>
        <dbReference type="SAM" id="MobiDB-lite"/>
    </source>
</evidence>
<dbReference type="EMBL" id="NIDN02000045">
    <property type="protein sequence ID" value="RLL98766.1"/>
    <property type="molecule type" value="Genomic_DNA"/>
</dbReference>
<dbReference type="InterPro" id="IPR017946">
    <property type="entry name" value="PLC-like_Pdiesterase_TIM-brl"/>
</dbReference>